<reference evidence="9" key="1">
    <citation type="journal article" date="2023" name="Plant Biotechnol. J.">
        <title>Chromosome-level wild Hevea brasiliensis genome provides new tools for genomic-assisted breeding and valuable loci to elevate rubber yield.</title>
        <authorList>
            <person name="Cheng H."/>
            <person name="Song X."/>
            <person name="Hu Y."/>
            <person name="Wu T."/>
            <person name="Yang Q."/>
            <person name="An Z."/>
            <person name="Feng S."/>
            <person name="Deng Z."/>
            <person name="Wu W."/>
            <person name="Zeng X."/>
            <person name="Tu M."/>
            <person name="Wang X."/>
            <person name="Huang H."/>
        </authorList>
    </citation>
    <scope>NUCLEOTIDE SEQUENCE</scope>
    <source>
        <strain evidence="9">MT/VB/25A 57/8</strain>
    </source>
</reference>
<evidence type="ECO:0000256" key="6">
    <source>
        <dbReference type="ARBA" id="ARBA00023157"/>
    </source>
</evidence>
<feature type="signal peptide" evidence="7">
    <location>
        <begin position="1"/>
        <end position="20"/>
    </location>
</feature>
<keyword evidence="10" id="KW-1185">Reference proteome</keyword>
<dbReference type="PANTHER" id="PTHR33109">
    <property type="entry name" value="EPIDERMAL PATTERNING FACTOR-LIKE PROTEIN 4"/>
    <property type="match status" value="1"/>
</dbReference>
<feature type="chain" id="PRO_5044987117" description="Epidermal patterning factor-like protein" evidence="7">
    <location>
        <begin position="21"/>
        <end position="159"/>
    </location>
</feature>
<sequence>MKNISFLAAALLLIPLAAFARDPQWLHSRNDNGDQEQHPAWPRTGESRGTMGTPTSNAEEEVEEKKIKKQGREVPLQIAGSRLPDCLHACGSCTLCGLVIVSSVCASLAQAAKTYPISYRCMCNHKLFHKHSHYTTLSYLEMKQLINYVNVKCSLMSIV</sequence>
<organism evidence="9 10">
    <name type="scientific">Hevea brasiliensis</name>
    <name type="common">Para rubber tree</name>
    <name type="synonym">Siphonia brasiliensis</name>
    <dbReference type="NCBI Taxonomy" id="3981"/>
    <lineage>
        <taxon>Eukaryota</taxon>
        <taxon>Viridiplantae</taxon>
        <taxon>Streptophyta</taxon>
        <taxon>Embryophyta</taxon>
        <taxon>Tracheophyta</taxon>
        <taxon>Spermatophyta</taxon>
        <taxon>Magnoliopsida</taxon>
        <taxon>eudicotyledons</taxon>
        <taxon>Gunneridae</taxon>
        <taxon>Pentapetalae</taxon>
        <taxon>rosids</taxon>
        <taxon>fabids</taxon>
        <taxon>Malpighiales</taxon>
        <taxon>Euphorbiaceae</taxon>
        <taxon>Crotonoideae</taxon>
        <taxon>Micrandreae</taxon>
        <taxon>Hevea</taxon>
    </lineage>
</organism>
<comment type="subcellular location">
    <subcellularLocation>
        <location evidence="1 7">Secreted</location>
    </subcellularLocation>
</comment>
<evidence type="ECO:0000256" key="4">
    <source>
        <dbReference type="ARBA" id="ARBA00022525"/>
    </source>
</evidence>
<proteinExistence type="inferred from homology"/>
<evidence type="ECO:0000256" key="2">
    <source>
        <dbReference type="ARBA" id="ARBA00008127"/>
    </source>
</evidence>
<dbReference type="Pfam" id="PF17181">
    <property type="entry name" value="EPF"/>
    <property type="match status" value="1"/>
</dbReference>
<keyword evidence="6" id="KW-1015">Disulfide bond</keyword>
<comment type="caution">
    <text evidence="9">The sequence shown here is derived from an EMBL/GenBank/DDBJ whole genome shotgun (WGS) entry which is preliminary data.</text>
</comment>
<accession>A0ABQ9MTW7</accession>
<comment type="similarity">
    <text evidence="2 7">Belongs to the plant cysteine rich small secretory peptide family. Epidermal patterning factor subfamily.</text>
</comment>
<keyword evidence="5 7" id="KW-0732">Signal</keyword>
<evidence type="ECO:0000256" key="5">
    <source>
        <dbReference type="ARBA" id="ARBA00022729"/>
    </source>
</evidence>
<evidence type="ECO:0000256" key="8">
    <source>
        <dbReference type="SAM" id="MobiDB-lite"/>
    </source>
</evidence>
<evidence type="ECO:0000313" key="10">
    <source>
        <dbReference type="Proteomes" id="UP001174677"/>
    </source>
</evidence>
<evidence type="ECO:0000256" key="7">
    <source>
        <dbReference type="RuleBase" id="RU367102"/>
    </source>
</evidence>
<evidence type="ECO:0000256" key="1">
    <source>
        <dbReference type="ARBA" id="ARBA00004613"/>
    </source>
</evidence>
<feature type="region of interest" description="Disordered" evidence="8">
    <location>
        <begin position="27"/>
        <end position="69"/>
    </location>
</feature>
<gene>
    <name evidence="9" type="ORF">P3X46_006809</name>
</gene>
<dbReference type="Proteomes" id="UP001174677">
    <property type="component" value="Chromosome 4"/>
</dbReference>
<keyword evidence="4 7" id="KW-0964">Secreted</keyword>
<evidence type="ECO:0000256" key="3">
    <source>
        <dbReference type="ARBA" id="ARBA00022473"/>
    </source>
</evidence>
<protein>
    <recommendedName>
        <fullName evidence="7">Epidermal patterning factor-like protein</fullName>
    </recommendedName>
</protein>
<feature type="compositionally biased region" description="Basic and acidic residues" evidence="8">
    <location>
        <begin position="28"/>
        <end position="37"/>
    </location>
</feature>
<dbReference type="EMBL" id="JARPOI010000004">
    <property type="protein sequence ID" value="KAJ9182862.1"/>
    <property type="molecule type" value="Genomic_DNA"/>
</dbReference>
<comment type="function">
    <text evidence="7">Controls stomatal patterning.</text>
</comment>
<dbReference type="PANTHER" id="PTHR33109:SF41">
    <property type="entry name" value="PROTEIN EPIDERMAL PATTERNING FACTOR 1"/>
    <property type="match status" value="1"/>
</dbReference>
<name>A0ABQ9MTW7_HEVBR</name>
<keyword evidence="3 7" id="KW-0217">Developmental protein</keyword>
<evidence type="ECO:0000313" key="9">
    <source>
        <dbReference type="EMBL" id="KAJ9182862.1"/>
    </source>
</evidence>
<dbReference type="InterPro" id="IPR039455">
    <property type="entry name" value="EPFL"/>
</dbReference>